<evidence type="ECO:0000313" key="3">
    <source>
        <dbReference type="EMBL" id="QQR07335.1"/>
    </source>
</evidence>
<sequence>MAISKIKPRHASERRSIAAILKDRIDYDKNPEKTKGGLLVSSYQCGADTAWQEFTVSKQIYEAETGRRRAPKDDVISYLIIQSFKPGEITPEDANELGYQLALEFTGGQHQFIVATHTDRHHIHCHIEFNSTTLDCTHKFNNYWNTYKTIRAINDRLSREHGLSVIEKPKEKGKHYAEWASGRRGASWKDRLRRTIDRVLPTVSSYEEFLATMRQEGYEIQTTRKVLSFRLAGAGQERFTRAKTLGADYTEEALKERIGRPMKRPRRRSAQLQKNGRVNLLLDIQSRLQGRGPGYERWLKIHNLKEAAKTLNFLTEHGITEYDLLAARASSAAAEFEQVSSAIKQYEKRMEQVAALKTHIINYAKTRDVFAAYRKARPKDRAAFRTAHEAELLLHEAAKRAFDDLGSKKLPTVKVLQEEYADLLAKKKAAYEDYKRLRKESQELQTVKANVDALLKIEQVQEYQREKENNQEQGR</sequence>
<gene>
    <name evidence="3" type="ORF">I5Q84_07620</name>
</gene>
<reference evidence="3 4" key="1">
    <citation type="submission" date="2020-11" db="EMBL/GenBank/DDBJ databases">
        <title>Closed and high quality bacterial genomes of the OMM12 community.</title>
        <authorList>
            <person name="Marbouty M."/>
            <person name="Lamy-Besnier Q."/>
            <person name="Debarbieux L."/>
            <person name="Koszul R."/>
        </authorList>
    </citation>
    <scope>NUCLEOTIDE SEQUENCE [LARGE SCALE GENOMIC DNA]</scope>
    <source>
        <strain evidence="3 4">YL31</strain>
    </source>
</reference>
<protein>
    <submittedName>
        <fullName evidence="3">Relaxase/mobilization nuclease domain-containing protein</fullName>
    </submittedName>
</protein>
<evidence type="ECO:0000256" key="1">
    <source>
        <dbReference type="SAM" id="Coils"/>
    </source>
</evidence>
<feature type="domain" description="MobA/VirD2-like nuclease" evidence="2">
    <location>
        <begin position="29"/>
        <end position="163"/>
    </location>
</feature>
<proteinExistence type="predicted"/>
<dbReference type="KEGG" id="fpla:A4U99_01630"/>
<dbReference type="InterPro" id="IPR005094">
    <property type="entry name" value="Endonuclease_MobA/VirD2"/>
</dbReference>
<evidence type="ECO:0000259" key="2">
    <source>
        <dbReference type="Pfam" id="PF03432"/>
    </source>
</evidence>
<evidence type="ECO:0000313" key="4">
    <source>
        <dbReference type="Proteomes" id="UP000595792"/>
    </source>
</evidence>
<dbReference type="Proteomes" id="UP000595792">
    <property type="component" value="Chromosome"/>
</dbReference>
<dbReference type="AlphaFoldDB" id="A0AAX1KNS3"/>
<accession>A0AAX1KNS3</accession>
<keyword evidence="1" id="KW-0175">Coiled coil</keyword>
<name>A0AAX1KNS3_FLAPL</name>
<dbReference type="Pfam" id="PF03432">
    <property type="entry name" value="Relaxase"/>
    <property type="match status" value="1"/>
</dbReference>
<dbReference type="EMBL" id="CP065315">
    <property type="protein sequence ID" value="QQR07335.1"/>
    <property type="molecule type" value="Genomic_DNA"/>
</dbReference>
<organism evidence="3 4">
    <name type="scientific">Flavonifractor plautii</name>
    <name type="common">Fusobacterium plautii</name>
    <dbReference type="NCBI Taxonomy" id="292800"/>
    <lineage>
        <taxon>Bacteria</taxon>
        <taxon>Bacillati</taxon>
        <taxon>Bacillota</taxon>
        <taxon>Clostridia</taxon>
        <taxon>Eubacteriales</taxon>
        <taxon>Oscillospiraceae</taxon>
        <taxon>Flavonifractor</taxon>
    </lineage>
</organism>
<feature type="coiled-coil region" evidence="1">
    <location>
        <begin position="413"/>
        <end position="447"/>
    </location>
</feature>
<dbReference type="RefSeq" id="WP_065533879.1">
    <property type="nucleotide sequence ID" value="NZ_CP015406.2"/>
</dbReference>